<evidence type="ECO:0000313" key="2">
    <source>
        <dbReference type="EMBL" id="GBP16161.1"/>
    </source>
</evidence>
<dbReference type="EMBL" id="BGZK01000077">
    <property type="protein sequence ID" value="GBP16161.1"/>
    <property type="molecule type" value="Genomic_DNA"/>
</dbReference>
<evidence type="ECO:0000256" key="1">
    <source>
        <dbReference type="SAM" id="MobiDB-lite"/>
    </source>
</evidence>
<dbReference type="Proteomes" id="UP000299102">
    <property type="component" value="Unassembled WGS sequence"/>
</dbReference>
<protein>
    <submittedName>
        <fullName evidence="2">Uncharacterized protein</fullName>
    </submittedName>
</protein>
<proteinExistence type="predicted"/>
<accession>A0A4C1TQ97</accession>
<sequence>MSQHRMEDDNLEIGIRKDSCQECSKELPCPWLCNRIPANVPSPDQAQKILHPKKDVFVLKVSKVNAYGDKRCKMELELLTPPMPPTKPPARLETRETQFEPNPPPCPCSCLRKKKRKRKLA</sequence>
<organism evidence="2 3">
    <name type="scientific">Eumeta variegata</name>
    <name type="common">Bagworm moth</name>
    <name type="synonym">Eumeta japonica</name>
    <dbReference type="NCBI Taxonomy" id="151549"/>
    <lineage>
        <taxon>Eukaryota</taxon>
        <taxon>Metazoa</taxon>
        <taxon>Ecdysozoa</taxon>
        <taxon>Arthropoda</taxon>
        <taxon>Hexapoda</taxon>
        <taxon>Insecta</taxon>
        <taxon>Pterygota</taxon>
        <taxon>Neoptera</taxon>
        <taxon>Endopterygota</taxon>
        <taxon>Lepidoptera</taxon>
        <taxon>Glossata</taxon>
        <taxon>Ditrysia</taxon>
        <taxon>Tineoidea</taxon>
        <taxon>Psychidae</taxon>
        <taxon>Oiketicinae</taxon>
        <taxon>Eumeta</taxon>
    </lineage>
</organism>
<gene>
    <name evidence="2" type="ORF">EVAR_9880_1</name>
</gene>
<feature type="region of interest" description="Disordered" evidence="1">
    <location>
        <begin position="79"/>
        <end position="121"/>
    </location>
</feature>
<evidence type="ECO:0000313" key="3">
    <source>
        <dbReference type="Proteomes" id="UP000299102"/>
    </source>
</evidence>
<keyword evidence="3" id="KW-1185">Reference proteome</keyword>
<dbReference type="OrthoDB" id="6624851at2759"/>
<feature type="compositionally biased region" description="Basic residues" evidence="1">
    <location>
        <begin position="111"/>
        <end position="121"/>
    </location>
</feature>
<reference evidence="2 3" key="1">
    <citation type="journal article" date="2019" name="Commun. Biol.">
        <title>The bagworm genome reveals a unique fibroin gene that provides high tensile strength.</title>
        <authorList>
            <person name="Kono N."/>
            <person name="Nakamura H."/>
            <person name="Ohtoshi R."/>
            <person name="Tomita M."/>
            <person name="Numata K."/>
            <person name="Arakawa K."/>
        </authorList>
    </citation>
    <scope>NUCLEOTIDE SEQUENCE [LARGE SCALE GENOMIC DNA]</scope>
</reference>
<name>A0A4C1TQ97_EUMVA</name>
<comment type="caution">
    <text evidence="2">The sequence shown here is derived from an EMBL/GenBank/DDBJ whole genome shotgun (WGS) entry which is preliminary data.</text>
</comment>
<dbReference type="STRING" id="151549.A0A4C1TQ97"/>
<dbReference type="AlphaFoldDB" id="A0A4C1TQ97"/>